<gene>
    <name evidence="3" type="ORF">Sradi_2664100</name>
</gene>
<dbReference type="Pfam" id="PF03732">
    <property type="entry name" value="Retrotrans_gag"/>
    <property type="match status" value="1"/>
</dbReference>
<proteinExistence type="predicted"/>
<dbReference type="PANTHER" id="PTHR33437:SF2">
    <property type="entry name" value="OS06G0361200 PROTEIN"/>
    <property type="match status" value="1"/>
</dbReference>
<dbReference type="PANTHER" id="PTHR33437">
    <property type="entry name" value="OS06G0361200 PROTEIN"/>
    <property type="match status" value="1"/>
</dbReference>
<evidence type="ECO:0000259" key="2">
    <source>
        <dbReference type="Pfam" id="PF03732"/>
    </source>
</evidence>
<protein>
    <recommendedName>
        <fullName evidence="2">Retrotransposon gag domain-containing protein</fullName>
    </recommendedName>
</protein>
<evidence type="ECO:0000313" key="3">
    <source>
        <dbReference type="EMBL" id="KAL0387823.1"/>
    </source>
</evidence>
<feature type="compositionally biased region" description="Low complexity" evidence="1">
    <location>
        <begin position="17"/>
        <end position="27"/>
    </location>
</feature>
<feature type="domain" description="Retrotransposon gag" evidence="2">
    <location>
        <begin position="233"/>
        <end position="322"/>
    </location>
</feature>
<sequence>MDTQGKAVKPVNSKLAISKSSSSSIKSVGVTTRNMSKKLKESSQMSPLAEYVEKNLHSPSYASESDANKSSPTSPRSVSSYSFTTNVAPVMVINATTIEEQLADLTRAVEGLMKHVQEQDAQIARLINKADNIDASHVMEKQVEAHDEVGMPIKQHYAEKDKSAKEFQISSDGLIPVDQLKEFIEGTIRSKVEGSSRSSFTYSKPYTPRIDSLKMPMVINHQRTYGDHLVKQFVRSLKGNAFDWYTDLEAGSINGWEHLEQEFLNRFYNTRRTVSMVELTNSRQWKEEPVVDYINRWRNLSLNCKDRLSEASAIEMCIQGMHWELCYILQAIKPKTFEELATRAHGIEMSFNCKEDEYSVDPSDDDGDDGDATP</sequence>
<name>A0AAW2S5S2_SESRA</name>
<evidence type="ECO:0000256" key="1">
    <source>
        <dbReference type="SAM" id="MobiDB-lite"/>
    </source>
</evidence>
<organism evidence="3">
    <name type="scientific">Sesamum radiatum</name>
    <name type="common">Black benniseed</name>
    <dbReference type="NCBI Taxonomy" id="300843"/>
    <lineage>
        <taxon>Eukaryota</taxon>
        <taxon>Viridiplantae</taxon>
        <taxon>Streptophyta</taxon>
        <taxon>Embryophyta</taxon>
        <taxon>Tracheophyta</taxon>
        <taxon>Spermatophyta</taxon>
        <taxon>Magnoliopsida</taxon>
        <taxon>eudicotyledons</taxon>
        <taxon>Gunneridae</taxon>
        <taxon>Pentapetalae</taxon>
        <taxon>asterids</taxon>
        <taxon>lamiids</taxon>
        <taxon>Lamiales</taxon>
        <taxon>Pedaliaceae</taxon>
        <taxon>Sesamum</taxon>
    </lineage>
</organism>
<dbReference type="EMBL" id="JACGWJ010000011">
    <property type="protein sequence ID" value="KAL0387823.1"/>
    <property type="molecule type" value="Genomic_DNA"/>
</dbReference>
<reference evidence="3" key="2">
    <citation type="journal article" date="2024" name="Plant">
        <title>Genomic evolution and insights into agronomic trait innovations of Sesamum species.</title>
        <authorList>
            <person name="Miao H."/>
            <person name="Wang L."/>
            <person name="Qu L."/>
            <person name="Liu H."/>
            <person name="Sun Y."/>
            <person name="Le M."/>
            <person name="Wang Q."/>
            <person name="Wei S."/>
            <person name="Zheng Y."/>
            <person name="Lin W."/>
            <person name="Duan Y."/>
            <person name="Cao H."/>
            <person name="Xiong S."/>
            <person name="Wang X."/>
            <person name="Wei L."/>
            <person name="Li C."/>
            <person name="Ma Q."/>
            <person name="Ju M."/>
            <person name="Zhao R."/>
            <person name="Li G."/>
            <person name="Mu C."/>
            <person name="Tian Q."/>
            <person name="Mei H."/>
            <person name="Zhang T."/>
            <person name="Gao T."/>
            <person name="Zhang H."/>
        </authorList>
    </citation>
    <scope>NUCLEOTIDE SEQUENCE</scope>
    <source>
        <strain evidence="3">G02</strain>
    </source>
</reference>
<feature type="compositionally biased region" description="Acidic residues" evidence="1">
    <location>
        <begin position="358"/>
        <end position="374"/>
    </location>
</feature>
<dbReference type="InterPro" id="IPR005162">
    <property type="entry name" value="Retrotrans_gag_dom"/>
</dbReference>
<feature type="compositionally biased region" description="Low complexity" evidence="1">
    <location>
        <begin position="70"/>
        <end position="80"/>
    </location>
</feature>
<accession>A0AAW2S5S2</accession>
<feature type="region of interest" description="Disordered" evidence="1">
    <location>
        <begin position="355"/>
        <end position="374"/>
    </location>
</feature>
<feature type="region of interest" description="Disordered" evidence="1">
    <location>
        <begin position="1"/>
        <end position="80"/>
    </location>
</feature>
<reference evidence="3" key="1">
    <citation type="submission" date="2020-06" db="EMBL/GenBank/DDBJ databases">
        <authorList>
            <person name="Li T."/>
            <person name="Hu X."/>
            <person name="Zhang T."/>
            <person name="Song X."/>
            <person name="Zhang H."/>
            <person name="Dai N."/>
            <person name="Sheng W."/>
            <person name="Hou X."/>
            <person name="Wei L."/>
        </authorList>
    </citation>
    <scope>NUCLEOTIDE SEQUENCE</scope>
    <source>
        <strain evidence="3">G02</strain>
        <tissue evidence="3">Leaf</tissue>
    </source>
</reference>
<dbReference type="AlphaFoldDB" id="A0AAW2S5S2"/>
<feature type="compositionally biased region" description="Polar residues" evidence="1">
    <location>
        <begin position="57"/>
        <end position="69"/>
    </location>
</feature>
<comment type="caution">
    <text evidence="3">The sequence shown here is derived from an EMBL/GenBank/DDBJ whole genome shotgun (WGS) entry which is preliminary data.</text>
</comment>